<dbReference type="InterPro" id="IPR011051">
    <property type="entry name" value="RmlC_Cupin_sf"/>
</dbReference>
<keyword evidence="8" id="KW-0413">Isomerase</keyword>
<dbReference type="Gene3D" id="2.60.120.10">
    <property type="entry name" value="Jelly Rolls"/>
    <property type="match status" value="1"/>
</dbReference>
<dbReference type="EMBL" id="CALYLK010000128">
    <property type="protein sequence ID" value="CAH8209251.1"/>
    <property type="molecule type" value="Genomic_DNA"/>
</dbReference>
<evidence type="ECO:0000256" key="3">
    <source>
        <dbReference type="ARBA" id="ARBA00012098"/>
    </source>
</evidence>
<comment type="catalytic activity">
    <reaction evidence="1">
        <text>dTDP-4-dehydro-6-deoxy-alpha-D-glucose = dTDP-4-dehydro-beta-L-rhamnose</text>
        <dbReference type="Rhea" id="RHEA:16969"/>
        <dbReference type="ChEBI" id="CHEBI:57649"/>
        <dbReference type="ChEBI" id="CHEBI:62830"/>
        <dbReference type="EC" id="5.1.3.13"/>
    </reaction>
</comment>
<dbReference type="InterPro" id="IPR000888">
    <property type="entry name" value="RmlC-like"/>
</dbReference>
<evidence type="ECO:0000256" key="2">
    <source>
        <dbReference type="ARBA" id="ARBA00001997"/>
    </source>
</evidence>
<comment type="caution">
    <text evidence="8">The sequence shown here is derived from an EMBL/GenBank/DDBJ whole genome shotgun (WGS) entry which is preliminary data.</text>
</comment>
<dbReference type="EC" id="5.1.3.13" evidence="3"/>
<organism evidence="8 9">
    <name type="scientific">Vibrio aestuarianus</name>
    <dbReference type="NCBI Taxonomy" id="28171"/>
    <lineage>
        <taxon>Bacteria</taxon>
        <taxon>Pseudomonadati</taxon>
        <taxon>Pseudomonadota</taxon>
        <taxon>Gammaproteobacteria</taxon>
        <taxon>Vibrionales</taxon>
        <taxon>Vibrionaceae</taxon>
        <taxon>Vibrio</taxon>
    </lineage>
</organism>
<dbReference type="PANTHER" id="PTHR21047:SF2">
    <property type="entry name" value="THYMIDINE DIPHOSPHO-4-KETO-RHAMNOSE 3,5-EPIMERASE"/>
    <property type="match status" value="1"/>
</dbReference>
<evidence type="ECO:0000256" key="4">
    <source>
        <dbReference type="ARBA" id="ARBA00019595"/>
    </source>
</evidence>
<sequence>MQIKKTKFEGLFIIKMNAFEDDRGSLTKFWLKNDLSEVMSECEEAYFSYSKSKTFRGLHYQSAGKAQGKYIVCVNGNVLDVAVDLRPNSATFGEVFLYDLCENSKEALYIPEGFAHGFYSYTKSIVLNLSNSKYSPGDELCFLWSSISALNNLDVQNISAKDTNGLILREYLNEISNSRS</sequence>
<evidence type="ECO:0000313" key="8">
    <source>
        <dbReference type="EMBL" id="CAH8209251.1"/>
    </source>
</evidence>
<accession>A0ABM9FLF7</accession>
<evidence type="ECO:0000256" key="1">
    <source>
        <dbReference type="ARBA" id="ARBA00001298"/>
    </source>
</evidence>
<comment type="function">
    <text evidence="2">Catalyzes the epimerization of the C3' and C5'positions of dTDP-6-deoxy-D-xylo-4-hexulose, forming dTDP-6-deoxy-L-lyxo-4-hexulose.</text>
</comment>
<dbReference type="PANTHER" id="PTHR21047">
    <property type="entry name" value="DTDP-6-DEOXY-D-GLUCOSE-3,5 EPIMERASE"/>
    <property type="match status" value="1"/>
</dbReference>
<keyword evidence="9" id="KW-1185">Reference proteome</keyword>
<evidence type="ECO:0000313" key="9">
    <source>
        <dbReference type="Proteomes" id="UP001152658"/>
    </source>
</evidence>
<evidence type="ECO:0000256" key="7">
    <source>
        <dbReference type="ARBA" id="ARBA00033311"/>
    </source>
</evidence>
<protein>
    <recommendedName>
        <fullName evidence="4">dTDP-4-dehydrorhamnose 3,5-epimerase</fullName>
        <ecNumber evidence="3">5.1.3.13</ecNumber>
    </recommendedName>
    <alternativeName>
        <fullName evidence="6">Thymidine diphospho-4-keto-rhamnose 3,5-epimerase</fullName>
    </alternativeName>
    <alternativeName>
        <fullName evidence="5">dTDP-4-keto-6-deoxyglucose 3,5-epimerase</fullName>
    </alternativeName>
    <alternativeName>
        <fullName evidence="7">dTDP-6-deoxy-D-xylo-4-hexulose 3,5-epimerase</fullName>
    </alternativeName>
</protein>
<evidence type="ECO:0000256" key="6">
    <source>
        <dbReference type="ARBA" id="ARBA00031424"/>
    </source>
</evidence>
<dbReference type="Proteomes" id="UP001152658">
    <property type="component" value="Unassembled WGS sequence"/>
</dbReference>
<name>A0ABM9FLF7_9VIBR</name>
<reference evidence="8" key="1">
    <citation type="submission" date="2022-06" db="EMBL/GenBank/DDBJ databases">
        <authorList>
            <person name="Goudenege D."/>
            <person name="Le Roux F."/>
        </authorList>
    </citation>
    <scope>NUCLEOTIDE SEQUENCE</scope>
    <source>
        <strain evidence="8">12-063</strain>
    </source>
</reference>
<dbReference type="GO" id="GO:0008830">
    <property type="term" value="F:dTDP-4-dehydrorhamnose 3,5-epimerase activity"/>
    <property type="evidence" value="ECO:0007669"/>
    <property type="project" value="UniProtKB-EC"/>
</dbReference>
<gene>
    <name evidence="8" type="ORF">VAE063_880024</name>
</gene>
<dbReference type="InterPro" id="IPR014710">
    <property type="entry name" value="RmlC-like_jellyroll"/>
</dbReference>
<proteinExistence type="predicted"/>
<dbReference type="RefSeq" id="WP_168520657.1">
    <property type="nucleotide sequence ID" value="NZ_CALYLA010000014.1"/>
</dbReference>
<dbReference type="SUPFAM" id="SSF51182">
    <property type="entry name" value="RmlC-like cupins"/>
    <property type="match status" value="1"/>
</dbReference>
<evidence type="ECO:0000256" key="5">
    <source>
        <dbReference type="ARBA" id="ARBA00029758"/>
    </source>
</evidence>
<dbReference type="Pfam" id="PF00908">
    <property type="entry name" value="dTDP_sugar_isom"/>
    <property type="match status" value="1"/>
</dbReference>